<dbReference type="RefSeq" id="WP_135261800.1">
    <property type="nucleotide sequence ID" value="NZ_SMLM01000001.1"/>
</dbReference>
<dbReference type="OrthoDB" id="8678477at2"/>
<dbReference type="SUPFAM" id="SSF53850">
    <property type="entry name" value="Periplasmic binding protein-like II"/>
    <property type="match status" value="1"/>
</dbReference>
<evidence type="ECO:0000256" key="2">
    <source>
        <dbReference type="SAM" id="SignalP"/>
    </source>
</evidence>
<evidence type="ECO:0000256" key="1">
    <source>
        <dbReference type="ARBA" id="ARBA00006987"/>
    </source>
</evidence>
<dbReference type="InterPro" id="IPR005064">
    <property type="entry name" value="BUG"/>
</dbReference>
<dbReference type="Pfam" id="PF03401">
    <property type="entry name" value="TctC"/>
    <property type="match status" value="1"/>
</dbReference>
<protein>
    <submittedName>
        <fullName evidence="3">Tripartite tricarboxylate transporter substrate binding protein</fullName>
    </submittedName>
</protein>
<dbReference type="Gene3D" id="3.40.190.150">
    <property type="entry name" value="Bordetella uptake gene, domain 1"/>
    <property type="match status" value="1"/>
</dbReference>
<dbReference type="InterPro" id="IPR042100">
    <property type="entry name" value="Bug_dom1"/>
</dbReference>
<dbReference type="Proteomes" id="UP000298180">
    <property type="component" value="Unassembled WGS sequence"/>
</dbReference>
<gene>
    <name evidence="3" type="ORF">EZ313_03400</name>
</gene>
<evidence type="ECO:0000313" key="4">
    <source>
        <dbReference type="Proteomes" id="UP000298180"/>
    </source>
</evidence>
<keyword evidence="4" id="KW-1185">Reference proteome</keyword>
<dbReference type="AlphaFoldDB" id="A0A4Z0C5U8"/>
<sequence>MKAIFRFLLLLTFAVGAAHAQFPNKPIRLILSTSPGGGADVTARLIAPKLSEGLGQNVVVENRPGASGMIAGEYVARQPADGYTILLDITTHAVNPALYPKMPYEPLKDLVPVTQVMQAPNVLVVHPSVPVNNVREFIAYAKGQTPPLAVASSGNGSAQHLAAEMFKMRTGLDLVHVPYKGGGPALADVVAGQVPVFFALLSSATPHIKAGRLKPLAVTGSTRAQSMPELPTIAEAGLSGYEIYDFNGLFLPARTPPEIVQRWQREVARVLAMPEIRERFAALGTEPVGSTPQAFEAFLRSEITKWTKVVKDANIKVE</sequence>
<dbReference type="PANTHER" id="PTHR42928">
    <property type="entry name" value="TRICARBOXYLATE-BINDING PROTEIN"/>
    <property type="match status" value="1"/>
</dbReference>
<feature type="signal peptide" evidence="2">
    <location>
        <begin position="1"/>
        <end position="20"/>
    </location>
</feature>
<evidence type="ECO:0000313" key="3">
    <source>
        <dbReference type="EMBL" id="TFZ05718.1"/>
    </source>
</evidence>
<keyword evidence="2" id="KW-0732">Signal</keyword>
<feature type="chain" id="PRO_5021318451" evidence="2">
    <location>
        <begin position="21"/>
        <end position="318"/>
    </location>
</feature>
<accession>A0A4Z0C5U8</accession>
<dbReference type="PANTHER" id="PTHR42928:SF5">
    <property type="entry name" value="BLR1237 PROTEIN"/>
    <property type="match status" value="1"/>
</dbReference>
<organism evidence="3 4">
    <name type="scientific">Ramlibacter henchirensis</name>
    <dbReference type="NCBI Taxonomy" id="204072"/>
    <lineage>
        <taxon>Bacteria</taxon>
        <taxon>Pseudomonadati</taxon>
        <taxon>Pseudomonadota</taxon>
        <taxon>Betaproteobacteria</taxon>
        <taxon>Burkholderiales</taxon>
        <taxon>Comamonadaceae</taxon>
        <taxon>Ramlibacter</taxon>
    </lineage>
</organism>
<dbReference type="EMBL" id="SMLM01000001">
    <property type="protein sequence ID" value="TFZ05718.1"/>
    <property type="molecule type" value="Genomic_DNA"/>
</dbReference>
<reference evidence="3 4" key="1">
    <citation type="submission" date="2019-03" db="EMBL/GenBank/DDBJ databases">
        <title>Ramlibacter henchirensis DSM 14656, whole genome shotgun sequence.</title>
        <authorList>
            <person name="Zhang X."/>
            <person name="Feng G."/>
            <person name="Zhu H."/>
        </authorList>
    </citation>
    <scope>NUCLEOTIDE SEQUENCE [LARGE SCALE GENOMIC DNA]</scope>
    <source>
        <strain evidence="3 4">DSM 14656</strain>
    </source>
</reference>
<dbReference type="Gene3D" id="3.40.190.10">
    <property type="entry name" value="Periplasmic binding protein-like II"/>
    <property type="match status" value="1"/>
</dbReference>
<dbReference type="PIRSF" id="PIRSF017082">
    <property type="entry name" value="YflP"/>
    <property type="match status" value="1"/>
</dbReference>
<name>A0A4Z0C5U8_9BURK</name>
<proteinExistence type="inferred from homology"/>
<comment type="caution">
    <text evidence="3">The sequence shown here is derived from an EMBL/GenBank/DDBJ whole genome shotgun (WGS) entry which is preliminary data.</text>
</comment>
<dbReference type="CDD" id="cd13578">
    <property type="entry name" value="PBP2_Bug27"/>
    <property type="match status" value="1"/>
</dbReference>
<comment type="similarity">
    <text evidence="1">Belongs to the UPF0065 (bug) family.</text>
</comment>